<feature type="domain" description="Glycosyltransferase 2-like" evidence="1">
    <location>
        <begin position="8"/>
        <end position="133"/>
    </location>
</feature>
<protein>
    <submittedName>
        <fullName evidence="2">Glycosyltransferase family 2 protein</fullName>
    </submittedName>
</protein>
<reference evidence="2 3" key="1">
    <citation type="journal article" date="2014" name="Genome Announc.">
        <title>Draft genome sequences of eight enterohepatic helicobacter species isolated from both laboratory and wild rodents.</title>
        <authorList>
            <person name="Sheh A."/>
            <person name="Shen Z."/>
            <person name="Fox J.G."/>
        </authorList>
    </citation>
    <scope>NUCLEOTIDE SEQUENCE [LARGE SCALE GENOMIC DNA]</scope>
    <source>
        <strain evidence="2 3">MIT 09-6949</strain>
    </source>
</reference>
<dbReference type="Proteomes" id="UP000029733">
    <property type="component" value="Unassembled WGS sequence"/>
</dbReference>
<dbReference type="InterPro" id="IPR001173">
    <property type="entry name" value="Glyco_trans_2-like"/>
</dbReference>
<organism evidence="2 3">
    <name type="scientific">Helicobacter jaachi</name>
    <dbReference type="NCBI Taxonomy" id="1677920"/>
    <lineage>
        <taxon>Bacteria</taxon>
        <taxon>Pseudomonadati</taxon>
        <taxon>Campylobacterota</taxon>
        <taxon>Epsilonproteobacteria</taxon>
        <taxon>Campylobacterales</taxon>
        <taxon>Helicobacteraceae</taxon>
        <taxon>Helicobacter</taxon>
    </lineage>
</organism>
<dbReference type="Pfam" id="PF00535">
    <property type="entry name" value="Glycos_transf_2"/>
    <property type="match status" value="1"/>
</dbReference>
<dbReference type="InterPro" id="IPR029044">
    <property type="entry name" value="Nucleotide-diphossugar_trans"/>
</dbReference>
<dbReference type="PANTHER" id="PTHR22916">
    <property type="entry name" value="GLYCOSYLTRANSFERASE"/>
    <property type="match status" value="1"/>
</dbReference>
<name>A0A4V6I2N6_9HELI</name>
<dbReference type="Gene3D" id="3.90.550.10">
    <property type="entry name" value="Spore Coat Polysaccharide Biosynthesis Protein SpsA, Chain A"/>
    <property type="match status" value="1"/>
</dbReference>
<dbReference type="SUPFAM" id="SSF53448">
    <property type="entry name" value="Nucleotide-diphospho-sugar transferases"/>
    <property type="match status" value="1"/>
</dbReference>
<dbReference type="EMBL" id="JRPR02000002">
    <property type="protein sequence ID" value="TLD96862.1"/>
    <property type="molecule type" value="Genomic_DNA"/>
</dbReference>
<dbReference type="AlphaFoldDB" id="A0A4V6I2N6"/>
<dbReference type="RefSeq" id="WP_052057756.1">
    <property type="nucleotide sequence ID" value="NZ_JRPR02000002.1"/>
</dbReference>
<evidence type="ECO:0000313" key="2">
    <source>
        <dbReference type="EMBL" id="TLD96862.1"/>
    </source>
</evidence>
<dbReference type="OrthoDB" id="5396343at2"/>
<evidence type="ECO:0000313" key="3">
    <source>
        <dbReference type="Proteomes" id="UP000029733"/>
    </source>
</evidence>
<keyword evidence="2" id="KW-0808">Transferase</keyword>
<dbReference type="CDD" id="cd00761">
    <property type="entry name" value="Glyco_tranf_GTA_type"/>
    <property type="match status" value="1"/>
</dbReference>
<dbReference type="PANTHER" id="PTHR22916:SF3">
    <property type="entry name" value="UDP-GLCNAC:BETAGAL BETA-1,3-N-ACETYLGLUCOSAMINYLTRANSFERASE-LIKE PROTEIN 1"/>
    <property type="match status" value="1"/>
</dbReference>
<proteinExistence type="predicted"/>
<sequence>MPNNPKVSIIIPVFNAQAHIARAIESCTNQSLDSIEIIIVDDCGQDNSIAIAKDYAKRDDRICIVRNSKNLGTFGARIKGIKAARGEYLTFLDADDYLLAQTCKRVYDVAIESGADIVFFGMRFEPKTWKRVSPPVITKPLREEEILYEVFAHCATPPWHICAKLYKASHIARAINLLVAHMGEDTRLTMAEDVLKSFWICALAQKSVGIDDKLYVYCESTSSITRKIDFHTRDRKIADISRVINELDSLSNVPEVRANSAFLPAQKHTINILKSVIALEHRYDEQTNGGGGIICFSPYLRACIKSLAYHRKWQTYVRMMLAILTLGKIKL</sequence>
<evidence type="ECO:0000259" key="1">
    <source>
        <dbReference type="Pfam" id="PF00535"/>
    </source>
</evidence>
<dbReference type="GO" id="GO:0016758">
    <property type="term" value="F:hexosyltransferase activity"/>
    <property type="evidence" value="ECO:0007669"/>
    <property type="project" value="UniProtKB-ARBA"/>
</dbReference>
<keyword evidence="3" id="KW-1185">Reference proteome</keyword>
<accession>A0A4V6I2N6</accession>
<comment type="caution">
    <text evidence="2">The sequence shown here is derived from an EMBL/GenBank/DDBJ whole genome shotgun (WGS) entry which is preliminary data.</text>
</comment>
<gene>
    <name evidence="2" type="ORF">LS71_004535</name>
</gene>